<dbReference type="PROSITE" id="PS50994">
    <property type="entry name" value="INTEGRASE"/>
    <property type="match status" value="1"/>
</dbReference>
<dbReference type="GO" id="GO:0015074">
    <property type="term" value="P:DNA integration"/>
    <property type="evidence" value="ECO:0007669"/>
    <property type="project" value="InterPro"/>
</dbReference>
<organism evidence="2 3">
    <name type="scientific">Ensete ventricosum</name>
    <name type="common">Abyssinian banana</name>
    <name type="synonym">Musa ensete</name>
    <dbReference type="NCBI Taxonomy" id="4639"/>
    <lineage>
        <taxon>Eukaryota</taxon>
        <taxon>Viridiplantae</taxon>
        <taxon>Streptophyta</taxon>
        <taxon>Embryophyta</taxon>
        <taxon>Tracheophyta</taxon>
        <taxon>Spermatophyta</taxon>
        <taxon>Magnoliopsida</taxon>
        <taxon>Liliopsida</taxon>
        <taxon>Zingiberales</taxon>
        <taxon>Musaceae</taxon>
        <taxon>Ensete</taxon>
    </lineage>
</organism>
<dbReference type="PANTHER" id="PTHR42648">
    <property type="entry name" value="TRANSPOSASE, PUTATIVE-RELATED"/>
    <property type="match status" value="1"/>
</dbReference>
<dbReference type="Proteomes" id="UP001222027">
    <property type="component" value="Unassembled WGS sequence"/>
</dbReference>
<dbReference type="AlphaFoldDB" id="A0AAV8PUR3"/>
<evidence type="ECO:0000313" key="2">
    <source>
        <dbReference type="EMBL" id="KAJ8499554.1"/>
    </source>
</evidence>
<dbReference type="GO" id="GO:0003676">
    <property type="term" value="F:nucleic acid binding"/>
    <property type="evidence" value="ECO:0007669"/>
    <property type="project" value="InterPro"/>
</dbReference>
<dbReference type="CDD" id="cd09272">
    <property type="entry name" value="RNase_HI_RT_Ty1"/>
    <property type="match status" value="1"/>
</dbReference>
<reference evidence="2 3" key="1">
    <citation type="submission" date="2022-12" db="EMBL/GenBank/DDBJ databases">
        <title>Chromosome-scale assembly of the Ensete ventricosum genome.</title>
        <authorList>
            <person name="Dussert Y."/>
            <person name="Stocks J."/>
            <person name="Wendawek A."/>
            <person name="Woldeyes F."/>
            <person name="Nichols R.A."/>
            <person name="Borrell J.S."/>
        </authorList>
    </citation>
    <scope>NUCLEOTIDE SEQUENCE [LARGE SCALE GENOMIC DNA]</scope>
    <source>
        <strain evidence="3">cv. Maze</strain>
        <tissue evidence="2">Seeds</tissue>
    </source>
</reference>
<dbReference type="InterPro" id="IPR012337">
    <property type="entry name" value="RNaseH-like_sf"/>
</dbReference>
<dbReference type="EMBL" id="JAQQAF010000003">
    <property type="protein sequence ID" value="KAJ8499554.1"/>
    <property type="molecule type" value="Genomic_DNA"/>
</dbReference>
<name>A0AAV8PUR3_ENSVE</name>
<evidence type="ECO:0000313" key="3">
    <source>
        <dbReference type="Proteomes" id="UP001222027"/>
    </source>
</evidence>
<accession>A0AAV8PUR3</accession>
<gene>
    <name evidence="2" type="ORF">OPV22_010106</name>
</gene>
<dbReference type="Gene3D" id="3.30.420.10">
    <property type="entry name" value="Ribonuclease H-like superfamily/Ribonuclease H"/>
    <property type="match status" value="1"/>
</dbReference>
<protein>
    <recommendedName>
        <fullName evidence="1">Integrase catalytic domain-containing protein</fullName>
    </recommendedName>
</protein>
<feature type="domain" description="Integrase catalytic" evidence="1">
    <location>
        <begin position="82"/>
        <end position="179"/>
    </location>
</feature>
<sequence>MLREAESVIKKEKLVLYIGETKKKRKASKTLKKGKAKKNQVLVRPRRLARCEMDLKMGNRAIVATVIVGEAIGGYSYFITFTDDFSRYGHVYLMKYKSEAFEKFREYKNKWTPPYTPQLNDVSERRNHMLLDMVQSMMSFADLPISFWGYALETIAYLLNRVLSKSVVFTPYEIWKGKKPELKIVMIWGCPAHVRRHNPDKLELRIEWCTFMGYLKYQADPGLEHWKAVKCILKYLRMTKDLLLVYGGGSLQVEGYTNSSFQSNIDDSKSNSGYVFTLNGGVVSWKSSKQDTTANSTIEAEYIAVVEAARRRGVDE</sequence>
<evidence type="ECO:0000259" key="1">
    <source>
        <dbReference type="PROSITE" id="PS50994"/>
    </source>
</evidence>
<proteinExistence type="predicted"/>
<comment type="caution">
    <text evidence="2">The sequence shown here is derived from an EMBL/GenBank/DDBJ whole genome shotgun (WGS) entry which is preliminary data.</text>
</comment>
<keyword evidence="3" id="KW-1185">Reference proteome</keyword>
<dbReference type="PANTHER" id="PTHR42648:SF27">
    <property type="entry name" value="RNA-DIRECTED DNA POLYMERASE"/>
    <property type="match status" value="1"/>
</dbReference>
<dbReference type="SUPFAM" id="SSF53098">
    <property type="entry name" value="Ribonuclease H-like"/>
    <property type="match status" value="1"/>
</dbReference>
<dbReference type="InterPro" id="IPR036397">
    <property type="entry name" value="RNaseH_sf"/>
</dbReference>
<dbReference type="InterPro" id="IPR001584">
    <property type="entry name" value="Integrase_cat-core"/>
</dbReference>
<dbReference type="InterPro" id="IPR039537">
    <property type="entry name" value="Retrotran_Ty1/copia-like"/>
</dbReference>